<accession>A0A382X863</accession>
<dbReference type="AlphaFoldDB" id="A0A382X863"/>
<sequence length="218" mass="23377">NTSFADVYENVATNNTGGILVFNMPNLPKPGVATRVFKNEVYANNTANFAPEGGAVAGVPAGSGILINSNDFVEVFDNDIRDNETANVIISSFFATTYTERSAQPDFDPFPETIYIYNNRFSGGGSSPDGLDLQTLKLAQYGLSGSFPDVLWDGIVNEELLVDGSLPADHSICIPDENVIMLNIDMGNDFANVTEDMTAHRCSHDKLAAVVLDIAGAE</sequence>
<dbReference type="SUPFAM" id="SSF51126">
    <property type="entry name" value="Pectin lyase-like"/>
    <property type="match status" value="1"/>
</dbReference>
<dbReference type="EMBL" id="UINC01165780">
    <property type="protein sequence ID" value="SVD67366.1"/>
    <property type="molecule type" value="Genomic_DNA"/>
</dbReference>
<proteinExistence type="predicted"/>
<dbReference type="InterPro" id="IPR011050">
    <property type="entry name" value="Pectin_lyase_fold/virulence"/>
</dbReference>
<protein>
    <recommendedName>
        <fullName evidence="2">Right handed beta helix domain-containing protein</fullName>
    </recommendedName>
</protein>
<dbReference type="NCBIfam" id="TIGR03805">
    <property type="entry name" value="beta_helix_1"/>
    <property type="match status" value="1"/>
</dbReference>
<gene>
    <name evidence="1" type="ORF">METZ01_LOCUS420220</name>
</gene>
<feature type="non-terminal residue" evidence="1">
    <location>
        <position position="1"/>
    </location>
</feature>
<dbReference type="InterPro" id="IPR022442">
    <property type="entry name" value="SO_2930-like_dom"/>
</dbReference>
<name>A0A382X863_9ZZZZ</name>
<evidence type="ECO:0000313" key="1">
    <source>
        <dbReference type="EMBL" id="SVD67366.1"/>
    </source>
</evidence>
<organism evidence="1">
    <name type="scientific">marine metagenome</name>
    <dbReference type="NCBI Taxonomy" id="408172"/>
    <lineage>
        <taxon>unclassified sequences</taxon>
        <taxon>metagenomes</taxon>
        <taxon>ecological metagenomes</taxon>
    </lineage>
</organism>
<reference evidence="1" key="1">
    <citation type="submission" date="2018-05" db="EMBL/GenBank/DDBJ databases">
        <authorList>
            <person name="Lanie J.A."/>
            <person name="Ng W.-L."/>
            <person name="Kazmierczak K.M."/>
            <person name="Andrzejewski T.M."/>
            <person name="Davidsen T.M."/>
            <person name="Wayne K.J."/>
            <person name="Tettelin H."/>
            <person name="Glass J.I."/>
            <person name="Rusch D."/>
            <person name="Podicherti R."/>
            <person name="Tsui H.-C.T."/>
            <person name="Winkler M.E."/>
        </authorList>
    </citation>
    <scope>NUCLEOTIDE SEQUENCE</scope>
</reference>
<evidence type="ECO:0008006" key="2">
    <source>
        <dbReference type="Google" id="ProtNLM"/>
    </source>
</evidence>